<keyword evidence="2" id="KW-1185">Reference proteome</keyword>
<proteinExistence type="predicted"/>
<protein>
    <submittedName>
        <fullName evidence="1">Uncharacterized protein</fullName>
    </submittedName>
</protein>
<name>A0A550C015_9AGAR</name>
<reference evidence="1 2" key="1">
    <citation type="journal article" date="2019" name="New Phytol.">
        <title>Comparative genomics reveals unique wood-decay strategies and fruiting body development in the Schizophyllaceae.</title>
        <authorList>
            <person name="Almasi E."/>
            <person name="Sahu N."/>
            <person name="Krizsan K."/>
            <person name="Balint B."/>
            <person name="Kovacs G.M."/>
            <person name="Kiss B."/>
            <person name="Cseklye J."/>
            <person name="Drula E."/>
            <person name="Henrissat B."/>
            <person name="Nagy I."/>
            <person name="Chovatia M."/>
            <person name="Adam C."/>
            <person name="LaButti K."/>
            <person name="Lipzen A."/>
            <person name="Riley R."/>
            <person name="Grigoriev I.V."/>
            <person name="Nagy L.G."/>
        </authorList>
    </citation>
    <scope>NUCLEOTIDE SEQUENCE [LARGE SCALE GENOMIC DNA]</scope>
    <source>
        <strain evidence="1 2">NL-1724</strain>
    </source>
</reference>
<dbReference type="AlphaFoldDB" id="A0A550C015"/>
<evidence type="ECO:0000313" key="2">
    <source>
        <dbReference type="Proteomes" id="UP000320762"/>
    </source>
</evidence>
<organism evidence="1 2">
    <name type="scientific">Schizophyllum amplum</name>
    <dbReference type="NCBI Taxonomy" id="97359"/>
    <lineage>
        <taxon>Eukaryota</taxon>
        <taxon>Fungi</taxon>
        <taxon>Dikarya</taxon>
        <taxon>Basidiomycota</taxon>
        <taxon>Agaricomycotina</taxon>
        <taxon>Agaricomycetes</taxon>
        <taxon>Agaricomycetidae</taxon>
        <taxon>Agaricales</taxon>
        <taxon>Schizophyllaceae</taxon>
        <taxon>Schizophyllum</taxon>
    </lineage>
</organism>
<evidence type="ECO:0000313" key="1">
    <source>
        <dbReference type="EMBL" id="TRM58142.1"/>
    </source>
</evidence>
<sequence length="167" mass="19143">MSLLPSPLSTVPYKNHSRRFPYSARSHRCRTSVVASHRRYQPRRPFEERNFVHSDRGSPSTTSCVNVSEPVPETSVVEPSRPANIPNFDQFDYREQFPADEMIQIVQHWLAQRRRGVSNATRELIAATYRLGVPFSTAYTLLPSLGFADHTSVEQSGRPSTETRRWP</sequence>
<gene>
    <name evidence="1" type="ORF">BD626DRAFT_187454</name>
</gene>
<accession>A0A550C015</accession>
<comment type="caution">
    <text evidence="1">The sequence shown here is derived from an EMBL/GenBank/DDBJ whole genome shotgun (WGS) entry which is preliminary data.</text>
</comment>
<dbReference type="EMBL" id="VDMD01000038">
    <property type="protein sequence ID" value="TRM58142.1"/>
    <property type="molecule type" value="Genomic_DNA"/>
</dbReference>
<dbReference type="Proteomes" id="UP000320762">
    <property type="component" value="Unassembled WGS sequence"/>
</dbReference>